<evidence type="ECO:0000256" key="7">
    <source>
        <dbReference type="ARBA" id="ARBA00047984"/>
    </source>
</evidence>
<evidence type="ECO:0000256" key="2">
    <source>
        <dbReference type="ARBA" id="ARBA00022737"/>
    </source>
</evidence>
<keyword evidence="12" id="KW-1185">Reference proteome</keyword>
<evidence type="ECO:0000313" key="12">
    <source>
        <dbReference type="Proteomes" id="UP000092461"/>
    </source>
</evidence>
<dbReference type="GO" id="GO:0042078">
    <property type="term" value="P:germ-line stem cell division"/>
    <property type="evidence" value="ECO:0007669"/>
    <property type="project" value="TreeGrafter"/>
</dbReference>
<dbReference type="AlphaFoldDB" id="A0A1B0CWD9"/>
<evidence type="ECO:0000259" key="10">
    <source>
        <dbReference type="PROSITE" id="PS51203"/>
    </source>
</evidence>
<evidence type="ECO:0000256" key="8">
    <source>
        <dbReference type="SAM" id="MobiDB-lite"/>
    </source>
</evidence>
<dbReference type="CDD" id="cd06463">
    <property type="entry name" value="p23_like"/>
    <property type="match status" value="1"/>
</dbReference>
<sequence>MVICNTAEEVEHLADVLRKASVSVMAFTTTTIETHQMHKNAVILCTDACLLHINVRYIQNLIHFSLPEKWSMYDQRFVACFEYYEDQVTSGGEPTKPPVNVDIFCDQDNDLQLPKLIDFMIKRFSRVAIGPEIVACAQASLERKEHRKLARGVPLCPAMMEFGECRIKRFDCVHRHNFSPADAPSPLLPTKGFIRMKIVNVLTPLHFQGYVQHSMPHRISPESEWRIEMQSDKFLVFQNDLNRHMMCEGNQLTPSSADVAENDIYVLPFDHTYLRVRVDSIVCERSKVMVSLTGVDVPKTVEKVSVQDLLVLPQEFRDFPHQLIDIRLFGLMPNDNEMQWDARSITKTIYVKSLFCVEYFDTNHTNFVKFSLRNRILNEQIGMEWDRENINFLRNLAEAIVGLEEKKETKEEESPEEAVAPQPQIPSRWMSLGREAFVNVQMLNFESPTEFYVQDLTRAPALKKLNEQISTFVEQGLENLRDLRVGNHCLVRMDETYIRAKIWQGTPDDDEYHLFLVDEGYFSIYKSEEIFEISEALIKDYPFFAIRCALLGVTERASKFSDEEGNDEMYEKYFRVPNDKFALNAYTVDEKVLKGGDNWRVKVHYVILLAAGEDVPVVNERVVEGNYCVRNDKWATVEKFIRDVEEHPQILEDLSKKLEEERDWDEELAAEEEAAKNEGKVEKEEKSVMYNKLETEGTASGDSSGVAAALPLKPLLPAPAIEWRQTSQDIILYVTAVDMKDYKVELKQNYLTLGLVFEDKPQQGCVINFFGCIVVPSSGVRVRGNSIVIRLKKCISGKKFNWPTLMDPPEKVSWLREAIEVVKSDTEESDGSEKPLIQKGSPGESEGSPAEESSDISSFNSDRDIHFEDHFVPPKK</sequence>
<dbReference type="GO" id="GO:0005737">
    <property type="term" value="C:cytoplasm"/>
    <property type="evidence" value="ECO:0007669"/>
    <property type="project" value="UniProtKB-ARBA"/>
</dbReference>
<dbReference type="VEuPathDB" id="VectorBase:LLOJ009323"/>
<dbReference type="Proteomes" id="UP000092461">
    <property type="component" value="Unassembled WGS sequence"/>
</dbReference>
<feature type="region of interest" description="Disordered" evidence="8">
    <location>
        <begin position="823"/>
        <end position="876"/>
    </location>
</feature>
<dbReference type="Pfam" id="PF00567">
    <property type="entry name" value="TUDOR"/>
    <property type="match status" value="2"/>
</dbReference>
<evidence type="ECO:0000313" key="11">
    <source>
        <dbReference type="EnsemblMetazoa" id="LLOJ009323-PA"/>
    </source>
</evidence>
<dbReference type="EC" id="3.6.4.13" evidence="1"/>
<dbReference type="PROSITE" id="PS51203">
    <property type="entry name" value="CS"/>
    <property type="match status" value="1"/>
</dbReference>
<organism evidence="11 12">
    <name type="scientific">Lutzomyia longipalpis</name>
    <name type="common">Sand fly</name>
    <dbReference type="NCBI Taxonomy" id="7200"/>
    <lineage>
        <taxon>Eukaryota</taxon>
        <taxon>Metazoa</taxon>
        <taxon>Ecdysozoa</taxon>
        <taxon>Arthropoda</taxon>
        <taxon>Hexapoda</taxon>
        <taxon>Insecta</taxon>
        <taxon>Pterygota</taxon>
        <taxon>Neoptera</taxon>
        <taxon>Endopterygota</taxon>
        <taxon>Diptera</taxon>
        <taxon>Nematocera</taxon>
        <taxon>Psychodoidea</taxon>
        <taxon>Psychodidae</taxon>
        <taxon>Lutzomyia</taxon>
        <taxon>Lutzomyia</taxon>
    </lineage>
</organism>
<dbReference type="InterPro" id="IPR035437">
    <property type="entry name" value="SNase_OB-fold_sf"/>
</dbReference>
<dbReference type="Pfam" id="PF04969">
    <property type="entry name" value="CS"/>
    <property type="match status" value="1"/>
</dbReference>
<name>A0A1B0CWD9_LUTLO</name>
<feature type="domain" description="CS" evidence="10">
    <location>
        <begin position="716"/>
        <end position="806"/>
    </location>
</feature>
<dbReference type="GO" id="GO:0016787">
    <property type="term" value="F:hydrolase activity"/>
    <property type="evidence" value="ECO:0007669"/>
    <property type="project" value="UniProtKB-KW"/>
</dbReference>
<dbReference type="GO" id="GO:0005524">
    <property type="term" value="F:ATP binding"/>
    <property type="evidence" value="ECO:0007669"/>
    <property type="project" value="UniProtKB-KW"/>
</dbReference>
<evidence type="ECO:0000256" key="3">
    <source>
        <dbReference type="ARBA" id="ARBA00022741"/>
    </source>
</evidence>
<dbReference type="EnsemblMetazoa" id="LLOJ009323-RA">
    <property type="protein sequence ID" value="LLOJ009323-PA"/>
    <property type="gene ID" value="LLOJ009323"/>
</dbReference>
<feature type="compositionally biased region" description="Basic and acidic residues" evidence="8">
    <location>
        <begin position="861"/>
        <end position="876"/>
    </location>
</feature>
<evidence type="ECO:0000256" key="6">
    <source>
        <dbReference type="ARBA" id="ARBA00022840"/>
    </source>
</evidence>
<proteinExistence type="predicted"/>
<dbReference type="InterPro" id="IPR002999">
    <property type="entry name" value="Tudor"/>
</dbReference>
<dbReference type="EMBL" id="AJWK01032256">
    <property type="status" value="NOT_ANNOTATED_CDS"/>
    <property type="molecule type" value="Genomic_DNA"/>
</dbReference>
<comment type="catalytic activity">
    <reaction evidence="7">
        <text>ATP + H2O = ADP + phosphate + H(+)</text>
        <dbReference type="Rhea" id="RHEA:13065"/>
        <dbReference type="ChEBI" id="CHEBI:15377"/>
        <dbReference type="ChEBI" id="CHEBI:15378"/>
        <dbReference type="ChEBI" id="CHEBI:30616"/>
        <dbReference type="ChEBI" id="CHEBI:43474"/>
        <dbReference type="ChEBI" id="CHEBI:456216"/>
        <dbReference type="EC" id="3.6.4.13"/>
    </reaction>
</comment>
<dbReference type="SUPFAM" id="SSF63748">
    <property type="entry name" value="Tudor/PWWP/MBT"/>
    <property type="match status" value="2"/>
</dbReference>
<dbReference type="VEuPathDB" id="VectorBase:LLONM1_008585"/>
<feature type="domain" description="Tudor" evidence="9">
    <location>
        <begin position="482"/>
        <end position="540"/>
    </location>
</feature>
<dbReference type="GO" id="GO:0003724">
    <property type="term" value="F:RNA helicase activity"/>
    <property type="evidence" value="ECO:0007669"/>
    <property type="project" value="UniProtKB-EC"/>
</dbReference>
<keyword evidence="5" id="KW-0347">Helicase</keyword>
<reference evidence="11" key="1">
    <citation type="submission" date="2020-05" db="UniProtKB">
        <authorList>
            <consortium name="EnsemblMetazoa"/>
        </authorList>
    </citation>
    <scope>IDENTIFICATION</scope>
    <source>
        <strain evidence="11">Jacobina</strain>
    </source>
</reference>
<evidence type="ECO:0000256" key="1">
    <source>
        <dbReference type="ARBA" id="ARBA00012552"/>
    </source>
</evidence>
<keyword evidence="3" id="KW-0547">Nucleotide-binding</keyword>
<keyword evidence="2" id="KW-0677">Repeat</keyword>
<dbReference type="Gene3D" id="2.60.40.790">
    <property type="match status" value="1"/>
</dbReference>
<accession>A0A1B0CWD9</accession>
<evidence type="ECO:0000256" key="4">
    <source>
        <dbReference type="ARBA" id="ARBA00022801"/>
    </source>
</evidence>
<evidence type="ECO:0000259" key="9">
    <source>
        <dbReference type="PROSITE" id="PS50304"/>
    </source>
</evidence>
<dbReference type="Gene3D" id="2.30.30.140">
    <property type="match status" value="2"/>
</dbReference>
<dbReference type="InterPro" id="IPR008978">
    <property type="entry name" value="HSP20-like_chaperone"/>
</dbReference>
<evidence type="ECO:0000256" key="5">
    <source>
        <dbReference type="ARBA" id="ARBA00022806"/>
    </source>
</evidence>
<dbReference type="InterPro" id="IPR007052">
    <property type="entry name" value="CS_dom"/>
</dbReference>
<keyword evidence="4" id="KW-0378">Hydrolase</keyword>
<keyword evidence="6" id="KW-0067">ATP-binding</keyword>
<dbReference type="PANTHER" id="PTHR22655:SF2">
    <property type="entry name" value="ATP-DEPENDENT RNA HELICASE TDRD12-RELATED"/>
    <property type="match status" value="1"/>
</dbReference>
<dbReference type="PANTHER" id="PTHR22655">
    <property type="entry name" value="ATP-DEPENDENT RNA HELICASE TDRD12-RELATED"/>
    <property type="match status" value="1"/>
</dbReference>
<protein>
    <recommendedName>
        <fullName evidence="1">RNA helicase</fullName>
        <ecNumber evidence="1">3.6.4.13</ecNumber>
    </recommendedName>
</protein>
<feature type="compositionally biased region" description="Low complexity" evidence="8">
    <location>
        <begin position="840"/>
        <end position="851"/>
    </location>
</feature>
<dbReference type="SUPFAM" id="SSF49764">
    <property type="entry name" value="HSP20-like chaperones"/>
    <property type="match status" value="1"/>
</dbReference>
<dbReference type="Gene3D" id="2.40.50.90">
    <property type="match status" value="2"/>
</dbReference>
<dbReference type="PROSITE" id="PS50304">
    <property type="entry name" value="TUDOR"/>
    <property type="match status" value="1"/>
</dbReference>